<dbReference type="OrthoDB" id="9795125at2"/>
<dbReference type="RefSeq" id="WP_062321654.1">
    <property type="nucleotide sequence ID" value="NZ_BJWJ01000015.1"/>
</dbReference>
<dbReference type="InterPro" id="IPR012504">
    <property type="entry name" value="Spore_YabP"/>
</dbReference>
<name>A0A1I6TH98_9BACI</name>
<reference evidence="2 3" key="1">
    <citation type="submission" date="2016-10" db="EMBL/GenBank/DDBJ databases">
        <authorList>
            <person name="de Groot N.N."/>
        </authorList>
    </citation>
    <scope>NUCLEOTIDE SEQUENCE [LARGE SCALE GENOMIC DNA]</scope>
    <source>
        <strain evidence="2 3">DSM 17074</strain>
    </source>
</reference>
<proteinExistence type="predicted"/>
<sequence length="95" mass="11044">MLENYPVDMHEQKEHSVTILNRSLLKMIGVTDVESFDPSTFLLNTVKGHCLIKGENLQLKTLDLKARLIEVEGTIVDVSYMDHQEKKSWFSQYFK</sequence>
<reference evidence="1 4" key="2">
    <citation type="submission" date="2019-07" db="EMBL/GenBank/DDBJ databases">
        <title>Whole genome shotgun sequence of Halolactibacillus miurensis NBRC 100873.</title>
        <authorList>
            <person name="Hosoyama A."/>
            <person name="Uohara A."/>
            <person name="Ohji S."/>
            <person name="Ichikawa N."/>
        </authorList>
    </citation>
    <scope>NUCLEOTIDE SEQUENCE [LARGE SCALE GENOMIC DNA]</scope>
    <source>
        <strain evidence="1 4">NBRC 100873</strain>
    </source>
</reference>
<organism evidence="2 3">
    <name type="scientific">Halolactibacillus miurensis</name>
    <dbReference type="NCBI Taxonomy" id="306541"/>
    <lineage>
        <taxon>Bacteria</taxon>
        <taxon>Bacillati</taxon>
        <taxon>Bacillota</taxon>
        <taxon>Bacilli</taxon>
        <taxon>Bacillales</taxon>
        <taxon>Bacillaceae</taxon>
        <taxon>Halolactibacillus</taxon>
    </lineage>
</organism>
<dbReference type="PIRSF" id="PIRSF011576">
    <property type="entry name" value="YabP"/>
    <property type="match status" value="1"/>
</dbReference>
<dbReference type="STRING" id="306541.SAMN05421668_11532"/>
<evidence type="ECO:0000313" key="2">
    <source>
        <dbReference type="EMBL" id="SFS88555.1"/>
    </source>
</evidence>
<gene>
    <name evidence="1" type="ORF">HMI01_16510</name>
    <name evidence="2" type="ORF">SAMN05421668_11532</name>
</gene>
<evidence type="ECO:0000313" key="1">
    <source>
        <dbReference type="EMBL" id="GEM04663.1"/>
    </source>
</evidence>
<dbReference type="EMBL" id="BJWJ01000015">
    <property type="protein sequence ID" value="GEM04663.1"/>
    <property type="molecule type" value="Genomic_DNA"/>
</dbReference>
<evidence type="ECO:0000313" key="4">
    <source>
        <dbReference type="Proteomes" id="UP000321773"/>
    </source>
</evidence>
<dbReference type="Pfam" id="PF07873">
    <property type="entry name" value="YabP"/>
    <property type="match status" value="1"/>
</dbReference>
<protein>
    <submittedName>
        <fullName evidence="2">Sporulation protein YabP</fullName>
    </submittedName>
</protein>
<dbReference type="InterPro" id="IPR038705">
    <property type="entry name" value="YabP_sf"/>
</dbReference>
<dbReference type="Proteomes" id="UP000199139">
    <property type="component" value="Unassembled WGS sequence"/>
</dbReference>
<accession>A0A1I6TH98</accession>
<dbReference type="Gene3D" id="2.60.40.2000">
    <property type="match status" value="1"/>
</dbReference>
<keyword evidence="4" id="KW-1185">Reference proteome</keyword>
<dbReference type="Proteomes" id="UP000321773">
    <property type="component" value="Unassembled WGS sequence"/>
</dbReference>
<dbReference type="EMBL" id="FPAI01000015">
    <property type="protein sequence ID" value="SFS88555.1"/>
    <property type="molecule type" value="Genomic_DNA"/>
</dbReference>
<dbReference type="InterPro" id="IPR022476">
    <property type="entry name" value="Spore_YabP/YqfC"/>
</dbReference>
<dbReference type="AlphaFoldDB" id="A0A1I6TH98"/>
<evidence type="ECO:0000313" key="3">
    <source>
        <dbReference type="Proteomes" id="UP000199139"/>
    </source>
</evidence>
<dbReference type="GO" id="GO:0030435">
    <property type="term" value="P:sporulation resulting in formation of a cellular spore"/>
    <property type="evidence" value="ECO:0007669"/>
    <property type="project" value="InterPro"/>
</dbReference>